<organism evidence="3 4">
    <name type="scientific">Periconia macrospinosa</name>
    <dbReference type="NCBI Taxonomy" id="97972"/>
    <lineage>
        <taxon>Eukaryota</taxon>
        <taxon>Fungi</taxon>
        <taxon>Dikarya</taxon>
        <taxon>Ascomycota</taxon>
        <taxon>Pezizomycotina</taxon>
        <taxon>Dothideomycetes</taxon>
        <taxon>Pleosporomycetidae</taxon>
        <taxon>Pleosporales</taxon>
        <taxon>Massarineae</taxon>
        <taxon>Periconiaceae</taxon>
        <taxon>Periconia</taxon>
    </lineage>
</organism>
<name>A0A2V1E9E8_9PLEO</name>
<evidence type="ECO:0000256" key="1">
    <source>
        <dbReference type="SAM" id="MobiDB-lite"/>
    </source>
</evidence>
<keyword evidence="2" id="KW-0732">Signal</keyword>
<evidence type="ECO:0008006" key="5">
    <source>
        <dbReference type="Google" id="ProtNLM"/>
    </source>
</evidence>
<gene>
    <name evidence="3" type="ORF">DM02DRAFT_380966</name>
</gene>
<reference evidence="3 4" key="1">
    <citation type="journal article" date="2018" name="Sci. Rep.">
        <title>Comparative genomics provides insights into the lifestyle and reveals functional heterogeneity of dark septate endophytic fungi.</title>
        <authorList>
            <person name="Knapp D.G."/>
            <person name="Nemeth J.B."/>
            <person name="Barry K."/>
            <person name="Hainaut M."/>
            <person name="Henrissat B."/>
            <person name="Johnson J."/>
            <person name="Kuo A."/>
            <person name="Lim J.H.P."/>
            <person name="Lipzen A."/>
            <person name="Nolan M."/>
            <person name="Ohm R.A."/>
            <person name="Tamas L."/>
            <person name="Grigoriev I.V."/>
            <person name="Spatafora J.W."/>
            <person name="Nagy L.G."/>
            <person name="Kovacs G.M."/>
        </authorList>
    </citation>
    <scope>NUCLEOTIDE SEQUENCE [LARGE SCALE GENOMIC DNA]</scope>
    <source>
        <strain evidence="3 4">DSE2036</strain>
    </source>
</reference>
<keyword evidence="4" id="KW-1185">Reference proteome</keyword>
<feature type="signal peptide" evidence="2">
    <location>
        <begin position="1"/>
        <end position="25"/>
    </location>
</feature>
<dbReference type="AlphaFoldDB" id="A0A2V1E9E8"/>
<evidence type="ECO:0000313" key="4">
    <source>
        <dbReference type="Proteomes" id="UP000244855"/>
    </source>
</evidence>
<sequence length="84" mass="9143">MTGSAGVCHILAVCNVCCCILSTRTKWEYAPQGVQLVLRRAPRPYALFELKERGFSHLRGGQHARPSGRELTATGPLARGSYGI</sequence>
<protein>
    <recommendedName>
        <fullName evidence="5">Secreted protein</fullName>
    </recommendedName>
</protein>
<evidence type="ECO:0000256" key="2">
    <source>
        <dbReference type="SAM" id="SignalP"/>
    </source>
</evidence>
<dbReference type="Proteomes" id="UP000244855">
    <property type="component" value="Unassembled WGS sequence"/>
</dbReference>
<accession>A0A2V1E9E8</accession>
<feature type="region of interest" description="Disordered" evidence="1">
    <location>
        <begin position="59"/>
        <end position="84"/>
    </location>
</feature>
<dbReference type="EMBL" id="KZ805306">
    <property type="protein sequence ID" value="PVI06996.1"/>
    <property type="molecule type" value="Genomic_DNA"/>
</dbReference>
<evidence type="ECO:0000313" key="3">
    <source>
        <dbReference type="EMBL" id="PVI06996.1"/>
    </source>
</evidence>
<proteinExistence type="predicted"/>
<feature type="chain" id="PRO_5015994238" description="Secreted protein" evidence="2">
    <location>
        <begin position="26"/>
        <end position="84"/>
    </location>
</feature>